<gene>
    <name evidence="3" type="primary">CHS2_2</name>
    <name evidence="3" type="ORF">FOZ60_004903</name>
</gene>
<feature type="transmembrane region" description="Helical" evidence="2">
    <location>
        <begin position="586"/>
        <end position="611"/>
    </location>
</feature>
<keyword evidence="2" id="KW-0812">Transmembrane</keyword>
<comment type="caution">
    <text evidence="3">The sequence shown here is derived from an EMBL/GenBank/DDBJ whole genome shotgun (WGS) entry which is preliminary data.</text>
</comment>
<proteinExistence type="predicted"/>
<feature type="transmembrane region" description="Helical" evidence="2">
    <location>
        <begin position="556"/>
        <end position="574"/>
    </location>
</feature>
<organism evidence="3 4">
    <name type="scientific">Perkinsus olseni</name>
    <name type="common">Perkinsus atlanticus</name>
    <dbReference type="NCBI Taxonomy" id="32597"/>
    <lineage>
        <taxon>Eukaryota</taxon>
        <taxon>Sar</taxon>
        <taxon>Alveolata</taxon>
        <taxon>Perkinsozoa</taxon>
        <taxon>Perkinsea</taxon>
        <taxon>Perkinsida</taxon>
        <taxon>Perkinsidae</taxon>
        <taxon>Perkinsus</taxon>
    </lineage>
</organism>
<dbReference type="AlphaFoldDB" id="A0A7J6PHG4"/>
<feature type="transmembrane region" description="Helical" evidence="2">
    <location>
        <begin position="701"/>
        <end position="720"/>
    </location>
</feature>
<protein>
    <submittedName>
        <fullName evidence="3">Chitin synthase, class 2</fullName>
    </submittedName>
</protein>
<feature type="region of interest" description="Disordered" evidence="1">
    <location>
        <begin position="1"/>
        <end position="35"/>
    </location>
</feature>
<feature type="transmembrane region" description="Helical" evidence="2">
    <location>
        <begin position="530"/>
        <end position="549"/>
    </location>
</feature>
<dbReference type="OrthoDB" id="10283070at2759"/>
<evidence type="ECO:0000313" key="3">
    <source>
        <dbReference type="EMBL" id="KAF4695412.1"/>
    </source>
</evidence>
<feature type="compositionally biased region" description="Low complexity" evidence="1">
    <location>
        <begin position="873"/>
        <end position="889"/>
    </location>
</feature>
<accession>A0A7J6PHG4</accession>
<evidence type="ECO:0000313" key="4">
    <source>
        <dbReference type="Proteomes" id="UP000541610"/>
    </source>
</evidence>
<feature type="transmembrane region" description="Helical" evidence="2">
    <location>
        <begin position="740"/>
        <end position="757"/>
    </location>
</feature>
<evidence type="ECO:0000256" key="2">
    <source>
        <dbReference type="SAM" id="Phobius"/>
    </source>
</evidence>
<keyword evidence="2" id="KW-0472">Membrane</keyword>
<dbReference type="EMBL" id="JABANP010000021">
    <property type="protein sequence ID" value="KAF4695412.1"/>
    <property type="molecule type" value="Genomic_DNA"/>
</dbReference>
<sequence>MAAPEADPQSRDRVLSEAPSSVSPSADGPSYGVHPAVHPTLPDYRSYIDIDFDGGPPENPLVFLRYTPITIRSEELVRHYNVDYRELGVSFPRPIANMFDTDFYRRFFHGKVEDGSFRLRFVSSPEQKVKIMITITIASYIQGSNITGFTSTLFSLMECIKDCCDRGNFVWNDFVVCAVIDGRREFSIGAPEGPRSLLSDLQHMGLYYNVDALWKDGAAMDRCKRLFVEDREARALGSLTVDHGQAVYMHIFETVVQLGGNSFPPLQVMTCVKEFAGISSASPTISRRPECHLWALEGIARHFVTVSDSEELQIVFLDCGICPIPSALLRFSDVLGLDDVAIVSGDTISDSDHQIPIAPAPHLMTLNPALAGFLMQRRIDDLLDGNSESALGGNSTRVNVAMCALRLDRVQTDQYFVSLTKTGNRGVYGPFRCNAYVSDDRVLSLAAAPGYRVDMLTGVRTQGSRLSEKFVSGSAEEFAFSDLIEMTRRSSTTFFMSLINLHTGLRRFSWSWRGVLSFPLIIIPRLATCVMSIFCVTILTSIIVAPLSISVPWARIPLAILLTALFTILVQLSIGCRGLSKGIQYAYMFVSVIVGFLWVLSIAFFMVRVVLYEPRVNLVAWCIVVAPYVITPLVSASLDDIFIFFLCWFHWFCLLPTTLVLGSGLYAICQSDILPWGTPGAYPNDPATTETQARRMEVRSWMVVFGTILNITPIVAYSYWIAHPSNNQSPPGEDAASQLALAAIDVIAWGISLPRLLGSTISVFRRLYAYWWGEGKVMRKRPKPISQDPCRIYVRDVVDGFHRVPVVTISSRVGTAGSNTVPSLRSNPAEWVSMGSQTSLFLPVPSRTSSLSSSLFKRSQCTQSPRDQQEALSCSSDSSSPSGSGIDGCLSGSHLSSTVSDSDAESMDFIPGPTEDFIPIPRGRGRLGSQRLSGGSPLIVSESDRSSSAASS</sequence>
<name>A0A7J6PHG4_PEROL</name>
<feature type="transmembrane region" description="Helical" evidence="2">
    <location>
        <begin position="618"/>
        <end position="635"/>
    </location>
</feature>
<feature type="compositionally biased region" description="Polar residues" evidence="1">
    <location>
        <begin position="860"/>
        <end position="872"/>
    </location>
</feature>
<feature type="region of interest" description="Disordered" evidence="1">
    <location>
        <begin position="856"/>
        <end position="952"/>
    </location>
</feature>
<reference evidence="3 4" key="1">
    <citation type="submission" date="2020-04" db="EMBL/GenBank/DDBJ databases">
        <title>Perkinsus olseni comparative genomics.</title>
        <authorList>
            <person name="Bogema D.R."/>
        </authorList>
    </citation>
    <scope>NUCLEOTIDE SEQUENCE [LARGE SCALE GENOMIC DNA]</scope>
    <source>
        <strain evidence="3">00978-12</strain>
    </source>
</reference>
<dbReference type="Pfam" id="PF01644">
    <property type="entry name" value="Chitin_synth_1"/>
    <property type="match status" value="1"/>
</dbReference>
<evidence type="ECO:0000256" key="1">
    <source>
        <dbReference type="SAM" id="MobiDB-lite"/>
    </source>
</evidence>
<keyword evidence="2" id="KW-1133">Transmembrane helix</keyword>
<dbReference type="Proteomes" id="UP000541610">
    <property type="component" value="Unassembled WGS sequence"/>
</dbReference>
<feature type="transmembrane region" description="Helical" evidence="2">
    <location>
        <begin position="641"/>
        <end position="668"/>
    </location>
</feature>
<feature type="compositionally biased region" description="Low complexity" evidence="1">
    <location>
        <begin position="927"/>
        <end position="938"/>
    </location>
</feature>